<evidence type="ECO:0000313" key="8">
    <source>
        <dbReference type="EMBL" id="KAK0382770.1"/>
    </source>
</evidence>
<feature type="transmembrane region" description="Helical" evidence="7">
    <location>
        <begin position="84"/>
        <end position="109"/>
    </location>
</feature>
<dbReference type="Proteomes" id="UP001175261">
    <property type="component" value="Unassembled WGS sequence"/>
</dbReference>
<evidence type="ECO:0000256" key="4">
    <source>
        <dbReference type="ARBA" id="ARBA00022989"/>
    </source>
</evidence>
<dbReference type="PANTHER" id="PTHR45649">
    <property type="entry name" value="AMINO-ACID PERMEASE BAT1"/>
    <property type="match status" value="1"/>
</dbReference>
<evidence type="ECO:0000256" key="1">
    <source>
        <dbReference type="ARBA" id="ARBA00004141"/>
    </source>
</evidence>
<feature type="transmembrane region" description="Helical" evidence="7">
    <location>
        <begin position="244"/>
        <end position="261"/>
    </location>
</feature>
<feature type="transmembrane region" description="Helical" evidence="7">
    <location>
        <begin position="339"/>
        <end position="364"/>
    </location>
</feature>
<reference evidence="8" key="1">
    <citation type="submission" date="2022-10" db="EMBL/GenBank/DDBJ databases">
        <title>Determination and structural analysis of whole genome sequence of Sarocladium strictum F4-1.</title>
        <authorList>
            <person name="Hu L."/>
            <person name="Jiang Y."/>
        </authorList>
    </citation>
    <scope>NUCLEOTIDE SEQUENCE</scope>
    <source>
        <strain evidence="8">F4-1</strain>
    </source>
</reference>
<feature type="transmembrane region" description="Helical" evidence="7">
    <location>
        <begin position="178"/>
        <end position="198"/>
    </location>
</feature>
<keyword evidence="5 7" id="KW-0472">Membrane</keyword>
<protein>
    <recommendedName>
        <fullName evidence="10">Amino acid transporter</fullName>
    </recommendedName>
</protein>
<dbReference type="InterPro" id="IPR002293">
    <property type="entry name" value="AA/rel_permease1"/>
</dbReference>
<evidence type="ECO:0000256" key="6">
    <source>
        <dbReference type="SAM" id="MobiDB-lite"/>
    </source>
</evidence>
<proteinExistence type="predicted"/>
<accession>A0AA39G8T3</accession>
<organism evidence="8 9">
    <name type="scientific">Sarocladium strictum</name>
    <name type="common">Black bundle disease fungus</name>
    <name type="synonym">Acremonium strictum</name>
    <dbReference type="NCBI Taxonomy" id="5046"/>
    <lineage>
        <taxon>Eukaryota</taxon>
        <taxon>Fungi</taxon>
        <taxon>Dikarya</taxon>
        <taxon>Ascomycota</taxon>
        <taxon>Pezizomycotina</taxon>
        <taxon>Sordariomycetes</taxon>
        <taxon>Hypocreomycetidae</taxon>
        <taxon>Hypocreales</taxon>
        <taxon>Sarocladiaceae</taxon>
        <taxon>Sarocladium</taxon>
    </lineage>
</organism>
<feature type="transmembrane region" description="Helical" evidence="7">
    <location>
        <begin position="130"/>
        <end position="158"/>
    </location>
</feature>
<dbReference type="PANTHER" id="PTHR45649:SF14">
    <property type="entry name" value="GABA PERMEASE"/>
    <property type="match status" value="1"/>
</dbReference>
<dbReference type="AlphaFoldDB" id="A0AA39G8T3"/>
<feature type="transmembrane region" description="Helical" evidence="7">
    <location>
        <begin position="411"/>
        <end position="435"/>
    </location>
</feature>
<feature type="compositionally biased region" description="Polar residues" evidence="6">
    <location>
        <begin position="18"/>
        <end position="30"/>
    </location>
</feature>
<comment type="caution">
    <text evidence="8">The sequence shown here is derived from an EMBL/GenBank/DDBJ whole genome shotgun (WGS) entry which is preliminary data.</text>
</comment>
<dbReference type="GO" id="GO:0022857">
    <property type="term" value="F:transmembrane transporter activity"/>
    <property type="evidence" value="ECO:0007669"/>
    <property type="project" value="InterPro"/>
</dbReference>
<feature type="transmembrane region" description="Helical" evidence="7">
    <location>
        <begin position="490"/>
        <end position="508"/>
    </location>
</feature>
<feature type="transmembrane region" description="Helical" evidence="7">
    <location>
        <begin position="455"/>
        <end position="478"/>
    </location>
</feature>
<evidence type="ECO:0000313" key="9">
    <source>
        <dbReference type="Proteomes" id="UP001175261"/>
    </source>
</evidence>
<evidence type="ECO:0008006" key="10">
    <source>
        <dbReference type="Google" id="ProtNLM"/>
    </source>
</evidence>
<feature type="transmembrane region" description="Helical" evidence="7">
    <location>
        <begin position="282"/>
        <end position="304"/>
    </location>
</feature>
<feature type="transmembrane region" description="Helical" evidence="7">
    <location>
        <begin position="54"/>
        <end position="78"/>
    </location>
</feature>
<feature type="transmembrane region" description="Helical" evidence="7">
    <location>
        <begin position="203"/>
        <end position="224"/>
    </location>
</feature>
<dbReference type="Gene3D" id="1.20.1740.10">
    <property type="entry name" value="Amino acid/polyamine transporter I"/>
    <property type="match status" value="1"/>
</dbReference>
<keyword evidence="2" id="KW-0813">Transport</keyword>
<dbReference type="EMBL" id="JAPDFR010000010">
    <property type="protein sequence ID" value="KAK0382770.1"/>
    <property type="molecule type" value="Genomic_DNA"/>
</dbReference>
<sequence>MDQFTKGPSEGLTKSEVDYSSSKLPQSETNTDADRLAQLGYEAELKRTFGLPSLIALCLCLMGTWEATSAVVAQALAGGGAPCLFYNFILTFIGSIALAVSMAEISSIYPTAGGQYHWVAALHPERGRKTAAWLTGWISVGGQLVFAASAAFAAALMIQGLIILNNPSYDPTRWQTMLLYWAILLYGALINIFGEFILPTANLIAGGIHLVGFLIIFIVLAVMADKNSAHFVFVETYNQTGWDSAGVAWLVGLISSLYPFLGYDAACHLAEELPHASRNVPLGMVGSVIGNGLIGLAYCIMLLYSTGPLEDILATKTGLPFIQIYLDATRSNVGTTLLVILPIISGITASVGGITSCSRTLWAYARDDATPFAKYLSHVSRSRKVPVRAIVVLIALMMCLGLIYLGNTTAYNAIVAMAVMGMYISYAAPIACMLLNGRPNLLEDTDYGWFKMSKWTGITANVVSLAWWLLVTIFVTFPTIRPVTAANMNYALPVTAGWCFLGLIYYIFWGRKKFVMPVVQAKTAAGFAGSAKTSPS</sequence>
<keyword evidence="4 7" id="KW-1133">Transmembrane helix</keyword>
<feature type="region of interest" description="Disordered" evidence="6">
    <location>
        <begin position="1"/>
        <end position="30"/>
    </location>
</feature>
<feature type="transmembrane region" description="Helical" evidence="7">
    <location>
        <begin position="385"/>
        <end position="405"/>
    </location>
</feature>
<gene>
    <name evidence="8" type="ORF">NLU13_9866</name>
</gene>
<comment type="subcellular location">
    <subcellularLocation>
        <location evidence="1">Membrane</location>
        <topology evidence="1">Multi-pass membrane protein</topology>
    </subcellularLocation>
</comment>
<keyword evidence="3 7" id="KW-0812">Transmembrane</keyword>
<evidence type="ECO:0000256" key="7">
    <source>
        <dbReference type="SAM" id="Phobius"/>
    </source>
</evidence>
<dbReference type="PIRSF" id="PIRSF006060">
    <property type="entry name" value="AA_transporter"/>
    <property type="match status" value="1"/>
</dbReference>
<evidence type="ECO:0000256" key="2">
    <source>
        <dbReference type="ARBA" id="ARBA00022448"/>
    </source>
</evidence>
<dbReference type="Pfam" id="PF13520">
    <property type="entry name" value="AA_permease_2"/>
    <property type="match status" value="1"/>
</dbReference>
<name>A0AA39G8T3_SARSR</name>
<evidence type="ECO:0000256" key="3">
    <source>
        <dbReference type="ARBA" id="ARBA00022692"/>
    </source>
</evidence>
<evidence type="ECO:0000256" key="5">
    <source>
        <dbReference type="ARBA" id="ARBA00023136"/>
    </source>
</evidence>
<dbReference type="GO" id="GO:0016020">
    <property type="term" value="C:membrane"/>
    <property type="evidence" value="ECO:0007669"/>
    <property type="project" value="UniProtKB-SubCell"/>
</dbReference>
<keyword evidence="9" id="KW-1185">Reference proteome</keyword>